<dbReference type="STRING" id="196109.A0A136IRS8"/>
<dbReference type="GO" id="GO:0046872">
    <property type="term" value="F:metal ion binding"/>
    <property type="evidence" value="ECO:0007669"/>
    <property type="project" value="UniProtKB-KW"/>
</dbReference>
<dbReference type="AlphaFoldDB" id="A0A136IRS8"/>
<dbReference type="InParanoid" id="A0A136IRS8"/>
<evidence type="ECO:0000256" key="2">
    <source>
        <dbReference type="ARBA" id="ARBA00022723"/>
    </source>
</evidence>
<dbReference type="PRINTS" id="PR00415">
    <property type="entry name" value="ACONITASE"/>
</dbReference>
<sequence>MSAQESIVAQLVELLDSTRSVKVQIDSNEIHPIKAIQAVADVLRSSGSSTNAAREADALEQVVAIAKNTPDYGGMGLSANTEVSEQERSELVFLASAWLESLNSADRATRTLRPTAHKPAGRRPMNVTEKIFAFHDVESKGWVKPGEMIRVSVDWIMSSEQSWHGMVQVYNRLGDPGIFRNDRLWLAGDHIVEPRNMHTPLSKDLMAKVAKARRDFKMTEYQGYNYTIMHTEFFRERTQPGMLIIGSDSHTCSSGANGCLSIGMGAADVTMALVTGETWFKVPEVVEIRFVGKPPTGVGGKDVILYVLQQLKRNTVAADRVVEYTGPGLDHLSPDARFAVANMTTEFGGITGIFAPDHVTQNFINQRKLARHRDSGYYFQADEGCSYVETHTIDLSRAEPFIARYPSPDDVVPVSEMGSKELDGCFIGACTTAEEDIIMGALVLQAGLRAGKRPVGKGLRKVVPGSRPILDKLRKSGLADAYEQAGFEIGVPGCSYCVGMSTDVAGDGEVWLSSQNRNFKNRMGPGSIGNLASAATVAASSFDMRMTSPLDLIAMISEDEWNKFKGKGSLSSEPRGPEPEWVEPAEPEHAGSDESTASVDAAADDSPKDSSSGSDSGGSALKSISANVYRLGDFVDTDALAPAQFLVAAKDDKEFGTHCLEYTNPDFRQRVAEGSTIVVAGKAFGCGSSRMEAVQALLGVGVECVIARSFAFIYSRNQPSLGLLGITITDDGFYEAAQDGVDIDVDLVANVARVGGREFGFELSQMEKSLTSLGGVAPAFNKFGKKIFDALTSGSRGVTKSLKQGHSAGTSANTLSW</sequence>
<dbReference type="EMBL" id="KQ964261">
    <property type="protein sequence ID" value="KXJ87653.1"/>
    <property type="molecule type" value="Genomic_DNA"/>
</dbReference>
<evidence type="ECO:0000259" key="8">
    <source>
        <dbReference type="Pfam" id="PF00694"/>
    </source>
</evidence>
<protein>
    <recommendedName>
        <fullName evidence="11">Aconitase family protein</fullName>
    </recommendedName>
</protein>
<dbReference type="InterPro" id="IPR000573">
    <property type="entry name" value="AconitaseA/IPMdHydase_ssu_swvl"/>
</dbReference>
<gene>
    <name evidence="9" type="ORF">Micbo1qcDRAFT_197655</name>
</gene>
<dbReference type="GO" id="GO:0170034">
    <property type="term" value="P:L-amino acid biosynthetic process"/>
    <property type="evidence" value="ECO:0007669"/>
    <property type="project" value="UniProtKB-ARBA"/>
</dbReference>
<feature type="compositionally biased region" description="Low complexity" evidence="6">
    <location>
        <begin position="609"/>
        <end position="619"/>
    </location>
</feature>
<feature type="region of interest" description="Disordered" evidence="6">
    <location>
        <begin position="565"/>
        <end position="619"/>
    </location>
</feature>
<dbReference type="InterPro" id="IPR015931">
    <property type="entry name" value="Acnase/IPM_dHydase_lsu_aba_1/3"/>
</dbReference>
<dbReference type="GO" id="GO:0170038">
    <property type="term" value="P:proteinogenic amino acid biosynthetic process"/>
    <property type="evidence" value="ECO:0007669"/>
    <property type="project" value="UniProtKB-ARBA"/>
</dbReference>
<keyword evidence="5" id="KW-0456">Lyase</keyword>
<dbReference type="SUPFAM" id="SSF53732">
    <property type="entry name" value="Aconitase iron-sulfur domain"/>
    <property type="match status" value="1"/>
</dbReference>
<dbReference type="GO" id="GO:0016829">
    <property type="term" value="F:lyase activity"/>
    <property type="evidence" value="ECO:0007669"/>
    <property type="project" value="UniProtKB-KW"/>
</dbReference>
<dbReference type="PANTHER" id="PTHR43822">
    <property type="entry name" value="HOMOACONITASE, MITOCHONDRIAL-RELATED"/>
    <property type="match status" value="1"/>
</dbReference>
<evidence type="ECO:0000256" key="3">
    <source>
        <dbReference type="ARBA" id="ARBA00023004"/>
    </source>
</evidence>
<dbReference type="Pfam" id="PF00694">
    <property type="entry name" value="Aconitase_C"/>
    <property type="match status" value="1"/>
</dbReference>
<dbReference type="Pfam" id="PF00330">
    <property type="entry name" value="Aconitase"/>
    <property type="match status" value="1"/>
</dbReference>
<dbReference type="InterPro" id="IPR036008">
    <property type="entry name" value="Aconitase_4Fe-4S_dom"/>
</dbReference>
<evidence type="ECO:0000259" key="7">
    <source>
        <dbReference type="Pfam" id="PF00330"/>
    </source>
</evidence>
<evidence type="ECO:0000313" key="10">
    <source>
        <dbReference type="Proteomes" id="UP000070501"/>
    </source>
</evidence>
<dbReference type="InterPro" id="IPR015928">
    <property type="entry name" value="Aconitase/3IPM_dehydase_swvl"/>
</dbReference>
<evidence type="ECO:0000256" key="1">
    <source>
        <dbReference type="ARBA" id="ARBA00007185"/>
    </source>
</evidence>
<keyword evidence="4" id="KW-0411">Iron-sulfur</keyword>
<organism evidence="9 10">
    <name type="scientific">Microdochium bolleyi</name>
    <dbReference type="NCBI Taxonomy" id="196109"/>
    <lineage>
        <taxon>Eukaryota</taxon>
        <taxon>Fungi</taxon>
        <taxon>Dikarya</taxon>
        <taxon>Ascomycota</taxon>
        <taxon>Pezizomycotina</taxon>
        <taxon>Sordariomycetes</taxon>
        <taxon>Xylariomycetidae</taxon>
        <taxon>Xylariales</taxon>
        <taxon>Microdochiaceae</taxon>
        <taxon>Microdochium</taxon>
    </lineage>
</organism>
<evidence type="ECO:0000313" key="9">
    <source>
        <dbReference type="EMBL" id="KXJ87653.1"/>
    </source>
</evidence>
<name>A0A136IRS8_9PEZI</name>
<dbReference type="OrthoDB" id="419183at2759"/>
<evidence type="ECO:0000256" key="6">
    <source>
        <dbReference type="SAM" id="MobiDB-lite"/>
    </source>
</evidence>
<dbReference type="GO" id="GO:0051536">
    <property type="term" value="F:iron-sulfur cluster binding"/>
    <property type="evidence" value="ECO:0007669"/>
    <property type="project" value="UniProtKB-KW"/>
</dbReference>
<dbReference type="InterPro" id="IPR033940">
    <property type="entry name" value="IPMI_Swivel"/>
</dbReference>
<keyword evidence="2" id="KW-0479">Metal-binding</keyword>
<accession>A0A136IRS8</accession>
<dbReference type="Gene3D" id="3.30.499.10">
    <property type="entry name" value="Aconitase, domain 3"/>
    <property type="match status" value="2"/>
</dbReference>
<dbReference type="SUPFAM" id="SSF52016">
    <property type="entry name" value="LeuD/IlvD-like"/>
    <property type="match status" value="1"/>
</dbReference>
<evidence type="ECO:0000256" key="4">
    <source>
        <dbReference type="ARBA" id="ARBA00023014"/>
    </source>
</evidence>
<evidence type="ECO:0000256" key="5">
    <source>
        <dbReference type="ARBA" id="ARBA00023239"/>
    </source>
</evidence>
<reference evidence="10" key="1">
    <citation type="submission" date="2016-02" db="EMBL/GenBank/DDBJ databases">
        <title>Draft genome sequence of Microdochium bolleyi, a fungal endophyte of beachgrass.</title>
        <authorList>
            <consortium name="DOE Joint Genome Institute"/>
            <person name="David A.S."/>
            <person name="May G."/>
            <person name="Haridas S."/>
            <person name="Lim J."/>
            <person name="Wang M."/>
            <person name="Labutti K."/>
            <person name="Lipzen A."/>
            <person name="Barry K."/>
            <person name="Grigoriev I.V."/>
        </authorList>
    </citation>
    <scope>NUCLEOTIDE SEQUENCE [LARGE SCALE GENOMIC DNA]</scope>
    <source>
        <strain evidence="10">J235TASD1</strain>
    </source>
</reference>
<evidence type="ECO:0008006" key="11">
    <source>
        <dbReference type="Google" id="ProtNLM"/>
    </source>
</evidence>
<feature type="region of interest" description="Disordered" evidence="6">
    <location>
        <begin position="798"/>
        <end position="817"/>
    </location>
</feature>
<proteinExistence type="inferred from homology"/>
<keyword evidence="10" id="KW-1185">Reference proteome</keyword>
<dbReference type="Proteomes" id="UP000070501">
    <property type="component" value="Unassembled WGS sequence"/>
</dbReference>
<dbReference type="CDD" id="cd01577">
    <property type="entry name" value="IPMI_Swivel"/>
    <property type="match status" value="1"/>
</dbReference>
<feature type="domain" description="Aconitase A/isopropylmalate dehydratase small subunit swivel" evidence="8">
    <location>
        <begin position="667"/>
        <end position="729"/>
    </location>
</feature>
<dbReference type="Gene3D" id="3.20.19.10">
    <property type="entry name" value="Aconitase, domain 4"/>
    <property type="match status" value="1"/>
</dbReference>
<dbReference type="PANTHER" id="PTHR43822:SF2">
    <property type="entry name" value="HOMOACONITASE, MITOCHONDRIAL"/>
    <property type="match status" value="1"/>
</dbReference>
<dbReference type="InterPro" id="IPR001030">
    <property type="entry name" value="Acoase/IPM_deHydtase_lsu_aba"/>
</dbReference>
<feature type="domain" description="Aconitase/3-isopropylmalate dehydratase large subunit alpha/beta/alpha" evidence="7">
    <location>
        <begin position="191"/>
        <end position="542"/>
    </location>
</feature>
<keyword evidence="3" id="KW-0408">Iron</keyword>
<comment type="similarity">
    <text evidence="1">Belongs to the aconitase/IPM isomerase family.</text>
</comment>
<dbReference type="InterPro" id="IPR050067">
    <property type="entry name" value="IPM_dehydratase_rel_enz"/>
</dbReference>